<feature type="domain" description="ATP-grasp" evidence="6">
    <location>
        <begin position="119"/>
        <end position="317"/>
    </location>
</feature>
<evidence type="ECO:0000256" key="1">
    <source>
        <dbReference type="ARBA" id="ARBA00022598"/>
    </source>
</evidence>
<evidence type="ECO:0000313" key="9">
    <source>
        <dbReference type="Proteomes" id="UP001175604"/>
    </source>
</evidence>
<dbReference type="Pfam" id="PF00289">
    <property type="entry name" value="Biotin_carb_N"/>
    <property type="match status" value="1"/>
</dbReference>
<dbReference type="SUPFAM" id="SSF51246">
    <property type="entry name" value="Rudiment single hybrid motif"/>
    <property type="match status" value="1"/>
</dbReference>
<dbReference type="SMART" id="SM00878">
    <property type="entry name" value="Biotin_carb_C"/>
    <property type="match status" value="1"/>
</dbReference>
<dbReference type="InterPro" id="IPR005479">
    <property type="entry name" value="CPAse_ATP-bd"/>
</dbReference>
<dbReference type="Pfam" id="PF02786">
    <property type="entry name" value="CPSase_L_D2"/>
    <property type="match status" value="1"/>
</dbReference>
<organism evidence="8 9">
    <name type="scientific">Bordetella petrii</name>
    <dbReference type="NCBI Taxonomy" id="94624"/>
    <lineage>
        <taxon>Bacteria</taxon>
        <taxon>Pseudomonadati</taxon>
        <taxon>Pseudomonadota</taxon>
        <taxon>Betaproteobacteria</taxon>
        <taxon>Burkholderiales</taxon>
        <taxon>Alcaligenaceae</taxon>
        <taxon>Bordetella</taxon>
    </lineage>
</organism>
<dbReference type="PROSITE" id="PS50975">
    <property type="entry name" value="ATP_GRASP"/>
    <property type="match status" value="1"/>
</dbReference>
<comment type="caution">
    <text evidence="8">The sequence shown here is derived from an EMBL/GenBank/DDBJ whole genome shotgun (WGS) entry which is preliminary data.</text>
</comment>
<proteinExistence type="predicted"/>
<dbReference type="InterPro" id="IPR011054">
    <property type="entry name" value="Rudment_hybrid_motif"/>
</dbReference>
<dbReference type="PANTHER" id="PTHR18866">
    <property type="entry name" value="CARBOXYLASE:PYRUVATE/ACETYL-COA/PROPIONYL-COA CARBOXYLASE"/>
    <property type="match status" value="1"/>
</dbReference>
<feature type="domain" description="Biotin carboxylation" evidence="7">
    <location>
        <begin position="1"/>
        <end position="447"/>
    </location>
</feature>
<dbReference type="InterPro" id="IPR050856">
    <property type="entry name" value="Biotin_carboxylase_complex"/>
</dbReference>
<dbReference type="RefSeq" id="WP_289786245.1">
    <property type="nucleotide sequence ID" value="NZ_JAUDJE010000016.1"/>
</dbReference>
<protein>
    <submittedName>
        <fullName evidence="8">Biotin carboxylase N-terminal domain-containing protein</fullName>
    </submittedName>
</protein>
<gene>
    <name evidence="8" type="ORF">QUC21_17645</name>
</gene>
<dbReference type="InterPro" id="IPR005482">
    <property type="entry name" value="Biotin_COase_C"/>
</dbReference>
<keyword evidence="4" id="KW-0092">Biotin</keyword>
<dbReference type="SUPFAM" id="SSF56059">
    <property type="entry name" value="Glutathione synthetase ATP-binding domain-like"/>
    <property type="match status" value="1"/>
</dbReference>
<dbReference type="EMBL" id="JAUDJE010000016">
    <property type="protein sequence ID" value="MDM9560865.1"/>
    <property type="molecule type" value="Genomic_DNA"/>
</dbReference>
<evidence type="ECO:0000256" key="3">
    <source>
        <dbReference type="ARBA" id="ARBA00022840"/>
    </source>
</evidence>
<accession>A0ABT7W6N9</accession>
<dbReference type="Gene3D" id="3.30.470.20">
    <property type="entry name" value="ATP-grasp fold, B domain"/>
    <property type="match status" value="1"/>
</dbReference>
<keyword evidence="9" id="KW-1185">Reference proteome</keyword>
<reference evidence="8" key="1">
    <citation type="submission" date="2023-06" db="EMBL/GenBank/DDBJ databases">
        <title>full genome analysis of Phenantherene degrader P3.</title>
        <authorList>
            <person name="Akbar A."/>
            <person name="Rahmeh R."/>
            <person name="Kishk M."/>
        </authorList>
    </citation>
    <scope>NUCLEOTIDE SEQUENCE</scope>
    <source>
        <strain evidence="8">P3</strain>
    </source>
</reference>
<evidence type="ECO:0000259" key="6">
    <source>
        <dbReference type="PROSITE" id="PS50975"/>
    </source>
</evidence>
<dbReference type="InterPro" id="IPR011764">
    <property type="entry name" value="Biotin_carboxylation_dom"/>
</dbReference>
<dbReference type="InterPro" id="IPR005481">
    <property type="entry name" value="BC-like_N"/>
</dbReference>
<evidence type="ECO:0000256" key="4">
    <source>
        <dbReference type="ARBA" id="ARBA00023267"/>
    </source>
</evidence>
<sequence>MKKVLVANRGAAAARVIRAVEALGLQAVVVYSEADAQLPYVEQAREAYCIGPASARDSYLNQDALLACMQRSGADAVHPGYGFLSENARFAQRVEAAGHCFIGPSPKWIELLGNKTRAREFMRSHGLALGDSSGVLPADDLRAVSEAAQRLGYPVLIKPAGGGGGIGMVPVLAPADLEGAWRRASGLAEKAFGDPSLYLERFVQSPRHIEFQFIADRHGKVMSLFERDCSTQRRYQKVIEEAPAPDIGRATILDMSVRLEKLLGAAGYDVIGTVEMLYTPETGFSFLEVNTRLQVEHAVTEAVTGLDIVQAQIRLAAGEPLASVVAAKPALGGHAIEARIYAEDPVRFFPSPGTLLEFSLPADMAGIRVETGYTQGNAVTSHYDPMVAKMISHGRDREEAIRRLAGALEATRIQGIKTNIPMISRVLASEKFRREGMTVDGLHKVLAEPQAGTQKITSREKEMT</sequence>
<keyword evidence="2 5" id="KW-0547">Nucleotide-binding</keyword>
<dbReference type="InterPro" id="IPR011761">
    <property type="entry name" value="ATP-grasp"/>
</dbReference>
<evidence type="ECO:0000313" key="8">
    <source>
        <dbReference type="EMBL" id="MDM9560865.1"/>
    </source>
</evidence>
<name>A0ABT7W6N9_9BORD</name>
<evidence type="ECO:0000256" key="5">
    <source>
        <dbReference type="PROSITE-ProRule" id="PRU00409"/>
    </source>
</evidence>
<dbReference type="Proteomes" id="UP001175604">
    <property type="component" value="Unassembled WGS sequence"/>
</dbReference>
<dbReference type="PROSITE" id="PS50979">
    <property type="entry name" value="BC"/>
    <property type="match status" value="1"/>
</dbReference>
<dbReference type="SUPFAM" id="SSF52440">
    <property type="entry name" value="PreATP-grasp domain"/>
    <property type="match status" value="1"/>
</dbReference>
<dbReference type="Pfam" id="PF02785">
    <property type="entry name" value="Biotin_carb_C"/>
    <property type="match status" value="1"/>
</dbReference>
<dbReference type="InterPro" id="IPR016185">
    <property type="entry name" value="PreATP-grasp_dom_sf"/>
</dbReference>
<dbReference type="PANTHER" id="PTHR18866:SF33">
    <property type="entry name" value="METHYLCROTONOYL-COA CARBOXYLASE SUBUNIT ALPHA, MITOCHONDRIAL-RELATED"/>
    <property type="match status" value="1"/>
</dbReference>
<dbReference type="PROSITE" id="PS00867">
    <property type="entry name" value="CPSASE_2"/>
    <property type="match status" value="1"/>
</dbReference>
<evidence type="ECO:0000256" key="2">
    <source>
        <dbReference type="ARBA" id="ARBA00022741"/>
    </source>
</evidence>
<dbReference type="PROSITE" id="PS00866">
    <property type="entry name" value="CPSASE_1"/>
    <property type="match status" value="1"/>
</dbReference>
<keyword evidence="3 5" id="KW-0067">ATP-binding</keyword>
<evidence type="ECO:0000259" key="7">
    <source>
        <dbReference type="PROSITE" id="PS50979"/>
    </source>
</evidence>
<keyword evidence="1" id="KW-0436">Ligase</keyword>